<keyword evidence="1" id="KW-0328">Glycosyltransferase</keyword>
<dbReference type="CDD" id="cd03789">
    <property type="entry name" value="GT9_LPS_heptosyltransferase"/>
    <property type="match status" value="1"/>
</dbReference>
<dbReference type="Proteomes" id="UP001056708">
    <property type="component" value="Chromosome"/>
</dbReference>
<proteinExistence type="predicted"/>
<dbReference type="EMBL" id="CP098611">
    <property type="protein sequence ID" value="USR92486.1"/>
    <property type="molecule type" value="Genomic_DNA"/>
</dbReference>
<dbReference type="Pfam" id="PF01075">
    <property type="entry name" value="Glyco_transf_9"/>
    <property type="match status" value="1"/>
</dbReference>
<name>A0ABY5AW13_9CYAN</name>
<reference evidence="3" key="1">
    <citation type="submission" date="2022-06" db="EMBL/GenBank/DDBJ databases">
        <title>Genome sequence of Phormidium yuhuli AB48 isolated from an industrial photobioreactor environment.</title>
        <authorList>
            <person name="Qiu Y."/>
            <person name="Noonan A.J.C."/>
            <person name="Dofher K."/>
            <person name="Koch M."/>
            <person name="Kieft B."/>
            <person name="Lin X."/>
            <person name="Ziels R.M."/>
            <person name="Hallam S.J."/>
        </authorList>
    </citation>
    <scope>NUCLEOTIDE SEQUENCE</scope>
    <source>
        <strain evidence="3">AB48</strain>
    </source>
</reference>
<keyword evidence="4" id="KW-1185">Reference proteome</keyword>
<dbReference type="PANTHER" id="PTHR30160:SF7">
    <property type="entry name" value="ADP-HEPTOSE--LPS HEPTOSYLTRANSFERASE 2"/>
    <property type="match status" value="1"/>
</dbReference>
<protein>
    <submittedName>
        <fullName evidence="3">Glycosyltransferase family 9 protein</fullName>
    </submittedName>
</protein>
<accession>A0ABY5AW13</accession>
<dbReference type="PANTHER" id="PTHR30160">
    <property type="entry name" value="TETRAACYLDISACCHARIDE 4'-KINASE-RELATED"/>
    <property type="match status" value="1"/>
</dbReference>
<evidence type="ECO:0000256" key="2">
    <source>
        <dbReference type="ARBA" id="ARBA00022679"/>
    </source>
</evidence>
<evidence type="ECO:0000313" key="3">
    <source>
        <dbReference type="EMBL" id="USR92486.1"/>
    </source>
</evidence>
<dbReference type="Gene3D" id="3.40.50.2000">
    <property type="entry name" value="Glycogen Phosphorylase B"/>
    <property type="match status" value="2"/>
</dbReference>
<organism evidence="3 4">
    <name type="scientific">Phormidium yuhuli AB48</name>
    <dbReference type="NCBI Taxonomy" id="2940671"/>
    <lineage>
        <taxon>Bacteria</taxon>
        <taxon>Bacillati</taxon>
        <taxon>Cyanobacteriota</taxon>
        <taxon>Cyanophyceae</taxon>
        <taxon>Oscillatoriophycideae</taxon>
        <taxon>Oscillatoriales</taxon>
        <taxon>Oscillatoriaceae</taxon>
        <taxon>Phormidium</taxon>
        <taxon>Phormidium yuhuli</taxon>
    </lineage>
</organism>
<gene>
    <name evidence="3" type="ORF">NEA10_07150</name>
</gene>
<dbReference type="SUPFAM" id="SSF53756">
    <property type="entry name" value="UDP-Glycosyltransferase/glycogen phosphorylase"/>
    <property type="match status" value="1"/>
</dbReference>
<dbReference type="RefSeq" id="WP_252664641.1">
    <property type="nucleotide sequence ID" value="NZ_CP098611.1"/>
</dbReference>
<sequence>MKEILTLVPGGIGDQLLFFPTLEQLKRHYPDSLFSVVVEPRAKGAYRANKYFHEGSLNLIPFDFKDRNGPADWGNLLGVVRDREYDAVLSLGRRWTVGLLLWLTGIPQRVGYGEPDSFFLTHPVPLKPEQYAAHMYHDLVRGLGIQSPCPPMEVTLLKEDVEWSEQQQQQLGIAESGYVLLHGGASQLAQQKGLDKIYPVDKWATVLQGVQQRQPNLPIVVACGPDDRAFVQELTRAVPGLKTISPPDIGKLAATIAAANLMLCTDSAPMHLAVALQTYTYALFGPTDPKKLLPEGDRAQGIVSPTGKIADIDPQTILDNVFS</sequence>
<dbReference type="InterPro" id="IPR002201">
    <property type="entry name" value="Glyco_trans_9"/>
</dbReference>
<dbReference type="InterPro" id="IPR051199">
    <property type="entry name" value="LPS_LOS_Heptosyltrfase"/>
</dbReference>
<evidence type="ECO:0000313" key="4">
    <source>
        <dbReference type="Proteomes" id="UP001056708"/>
    </source>
</evidence>
<evidence type="ECO:0000256" key="1">
    <source>
        <dbReference type="ARBA" id="ARBA00022676"/>
    </source>
</evidence>
<keyword evidence="2" id="KW-0808">Transferase</keyword>